<dbReference type="InterPro" id="IPR042261">
    <property type="entry name" value="Lsr2-like_dimerization"/>
</dbReference>
<feature type="domain" description="Lsr2 DNA-binding" evidence="4">
    <location>
        <begin position="79"/>
        <end position="111"/>
    </location>
</feature>
<feature type="region of interest" description="Disordered" evidence="2">
    <location>
        <begin position="59"/>
        <end position="78"/>
    </location>
</feature>
<accession>A0A8J3GQA3</accession>
<dbReference type="GO" id="GO:0003677">
    <property type="term" value="F:DNA binding"/>
    <property type="evidence" value="ECO:0007669"/>
    <property type="project" value="UniProtKB-KW"/>
</dbReference>
<sequence>MKKQITQLVDDLDGTVLESGNGTTIRFALEGRQYEIDLSTANAQRLRAALAPFISAGRSVAGTRGTSSPRRSSRNASGELAAIRSWAQGHGYAVGDRGRISAEVREAYERAH</sequence>
<keyword evidence="6" id="KW-1185">Reference proteome</keyword>
<dbReference type="InterPro" id="IPR024412">
    <property type="entry name" value="Lsr2_dim_dom"/>
</dbReference>
<dbReference type="InterPro" id="IPR055370">
    <property type="entry name" value="Lsr2_DNA-bd"/>
</dbReference>
<feature type="domain" description="Lsr2 dimerization" evidence="3">
    <location>
        <begin position="2"/>
        <end position="60"/>
    </location>
</feature>
<dbReference type="GO" id="GO:0016746">
    <property type="term" value="F:acyltransferase activity"/>
    <property type="evidence" value="ECO:0007669"/>
    <property type="project" value="InterPro"/>
</dbReference>
<dbReference type="Gene3D" id="3.30.60.230">
    <property type="entry name" value="Lsr2, dimerization domain"/>
    <property type="match status" value="1"/>
</dbReference>
<reference evidence="5" key="2">
    <citation type="submission" date="2020-09" db="EMBL/GenBank/DDBJ databases">
        <authorList>
            <person name="Sun Q."/>
            <person name="Zhou Y."/>
        </authorList>
    </citation>
    <scope>NUCLEOTIDE SEQUENCE</scope>
    <source>
        <strain evidence="5">CGMCC 1.16548</strain>
    </source>
</reference>
<organism evidence="5 6">
    <name type="scientific">Pseudolysinimonas yzui</name>
    <dbReference type="NCBI Taxonomy" id="2708254"/>
    <lineage>
        <taxon>Bacteria</taxon>
        <taxon>Bacillati</taxon>
        <taxon>Actinomycetota</taxon>
        <taxon>Actinomycetes</taxon>
        <taxon>Micrococcales</taxon>
        <taxon>Microbacteriaceae</taxon>
        <taxon>Pseudolysinimonas</taxon>
    </lineage>
</organism>
<dbReference type="Pfam" id="PF11774">
    <property type="entry name" value="Lsr2"/>
    <property type="match status" value="1"/>
</dbReference>
<name>A0A8J3GQA3_9MICO</name>
<dbReference type="RefSeq" id="WP_229841961.1">
    <property type="nucleotide sequence ID" value="NZ_BNAI01000002.1"/>
</dbReference>
<reference evidence="5" key="1">
    <citation type="journal article" date="2014" name="Int. J. Syst. Evol. Microbiol.">
        <title>Complete genome sequence of Corynebacterium casei LMG S-19264T (=DSM 44701T), isolated from a smear-ripened cheese.</title>
        <authorList>
            <consortium name="US DOE Joint Genome Institute (JGI-PGF)"/>
            <person name="Walter F."/>
            <person name="Albersmeier A."/>
            <person name="Kalinowski J."/>
            <person name="Ruckert C."/>
        </authorList>
    </citation>
    <scope>NUCLEOTIDE SEQUENCE</scope>
    <source>
        <strain evidence="5">CGMCC 1.16548</strain>
    </source>
</reference>
<dbReference type="Pfam" id="PF23359">
    <property type="entry name" value="Lsr2_DNA-bd"/>
    <property type="match status" value="1"/>
</dbReference>
<comment type="caution">
    <text evidence="5">The sequence shown here is derived from an EMBL/GenBank/DDBJ whole genome shotgun (WGS) entry which is preliminary data.</text>
</comment>
<dbReference type="Proteomes" id="UP000617531">
    <property type="component" value="Unassembled WGS sequence"/>
</dbReference>
<evidence type="ECO:0000259" key="3">
    <source>
        <dbReference type="Pfam" id="PF11774"/>
    </source>
</evidence>
<dbReference type="EMBL" id="BNAI01000002">
    <property type="protein sequence ID" value="GHF14429.1"/>
    <property type="molecule type" value="Genomic_DNA"/>
</dbReference>
<protein>
    <submittedName>
        <fullName evidence="5">Lsr2 family protein</fullName>
    </submittedName>
</protein>
<evidence type="ECO:0000313" key="6">
    <source>
        <dbReference type="Proteomes" id="UP000617531"/>
    </source>
</evidence>
<evidence type="ECO:0000256" key="1">
    <source>
        <dbReference type="ARBA" id="ARBA00023125"/>
    </source>
</evidence>
<dbReference type="Gene3D" id="4.10.320.10">
    <property type="entry name" value="E3-binding domain"/>
    <property type="match status" value="1"/>
</dbReference>
<proteinExistence type="predicted"/>
<gene>
    <name evidence="5" type="ORF">GCM10011600_14210</name>
</gene>
<evidence type="ECO:0000256" key="2">
    <source>
        <dbReference type="SAM" id="MobiDB-lite"/>
    </source>
</evidence>
<dbReference type="AlphaFoldDB" id="A0A8J3GQA3"/>
<dbReference type="InterPro" id="IPR036625">
    <property type="entry name" value="E3-bd_dom_sf"/>
</dbReference>
<evidence type="ECO:0000313" key="5">
    <source>
        <dbReference type="EMBL" id="GHF14429.1"/>
    </source>
</evidence>
<keyword evidence="1" id="KW-0238">DNA-binding</keyword>
<evidence type="ECO:0000259" key="4">
    <source>
        <dbReference type="Pfam" id="PF23359"/>
    </source>
</evidence>